<comment type="caution">
    <text evidence="3">The sequence shown here is derived from an EMBL/GenBank/DDBJ whole genome shotgun (WGS) entry which is preliminary data.</text>
</comment>
<evidence type="ECO:0000256" key="1">
    <source>
        <dbReference type="SAM" id="MobiDB-lite"/>
    </source>
</evidence>
<organism evidence="3 4">
    <name type="scientific">Streptomyces hintoniae</name>
    <dbReference type="NCBI Taxonomy" id="3075521"/>
    <lineage>
        <taxon>Bacteria</taxon>
        <taxon>Bacillati</taxon>
        <taxon>Actinomycetota</taxon>
        <taxon>Actinomycetes</taxon>
        <taxon>Kitasatosporales</taxon>
        <taxon>Streptomycetaceae</taxon>
        <taxon>Streptomyces</taxon>
    </lineage>
</organism>
<dbReference type="RefSeq" id="WP_311637349.1">
    <property type="nucleotide sequence ID" value="NZ_JAVRFF010000050.1"/>
</dbReference>
<feature type="region of interest" description="Disordered" evidence="1">
    <location>
        <begin position="56"/>
        <end position="101"/>
    </location>
</feature>
<evidence type="ECO:0000313" key="4">
    <source>
        <dbReference type="Proteomes" id="UP001180489"/>
    </source>
</evidence>
<feature type="signal peptide" evidence="2">
    <location>
        <begin position="1"/>
        <end position="39"/>
    </location>
</feature>
<sequence length="241" mass="24362">MTKRHVRHTARTLRATRTARSAGLLAVAAVAALSLTACQTGGDDGAAGARTKVSASAPASEAGGNGASAQTVARSEAPTGDRTTAPAAAGGTTTTSGKTSKAVAAPIRTVTLVDGSKAEVYRVGTQRYQAKIVNSGDLLATLDTKKGDDGIDANGMYVVLTMGGEVRSWMGGEHQGPGTFTLAGGWKAKVTKVGELHYRAQIIGREGAVEATMDANQHDTGLDANAVYIVLSAGGVISSHA</sequence>
<dbReference type="Proteomes" id="UP001180489">
    <property type="component" value="Unassembled WGS sequence"/>
</dbReference>
<dbReference type="EMBL" id="JAVRFF010000050">
    <property type="protein sequence ID" value="MDT0476892.1"/>
    <property type="molecule type" value="Genomic_DNA"/>
</dbReference>
<accession>A0ABU2UVQ4</accession>
<feature type="compositionally biased region" description="Low complexity" evidence="1">
    <location>
        <begin position="77"/>
        <end position="101"/>
    </location>
</feature>
<name>A0ABU2UVQ4_9ACTN</name>
<keyword evidence="2" id="KW-0732">Signal</keyword>
<keyword evidence="4" id="KW-1185">Reference proteome</keyword>
<evidence type="ECO:0008006" key="5">
    <source>
        <dbReference type="Google" id="ProtNLM"/>
    </source>
</evidence>
<feature type="chain" id="PRO_5047297649" description="Lipoprotein" evidence="2">
    <location>
        <begin position="40"/>
        <end position="241"/>
    </location>
</feature>
<protein>
    <recommendedName>
        <fullName evidence="5">Lipoprotein</fullName>
    </recommendedName>
</protein>
<evidence type="ECO:0000256" key="2">
    <source>
        <dbReference type="SAM" id="SignalP"/>
    </source>
</evidence>
<gene>
    <name evidence="3" type="ORF">RM863_32710</name>
</gene>
<proteinExistence type="predicted"/>
<evidence type="ECO:0000313" key="3">
    <source>
        <dbReference type="EMBL" id="MDT0476892.1"/>
    </source>
</evidence>
<reference evidence="3" key="1">
    <citation type="submission" date="2024-05" db="EMBL/GenBank/DDBJ databases">
        <title>30 novel species of actinomycetes from the DSMZ collection.</title>
        <authorList>
            <person name="Nouioui I."/>
        </authorList>
    </citation>
    <scope>NUCLEOTIDE SEQUENCE</scope>
    <source>
        <strain evidence="3">DSM 41014</strain>
    </source>
</reference>